<dbReference type="EMBL" id="BTRK01000004">
    <property type="protein sequence ID" value="GMR48292.1"/>
    <property type="molecule type" value="Genomic_DNA"/>
</dbReference>
<sequence length="110" mass="12198">MVLHKNLKKLKRSISEKFLGKTTKEEEEVKQPSLDESLDKDPYKEMLRLNSDNVSHLVLHGSSLRQLHSLHDISLYSPSHKSSNSSSLSADSSASSQSPTSPTKSTVTFS</sequence>
<organism evidence="2 3">
    <name type="scientific">Pristionchus mayeri</name>
    <dbReference type="NCBI Taxonomy" id="1317129"/>
    <lineage>
        <taxon>Eukaryota</taxon>
        <taxon>Metazoa</taxon>
        <taxon>Ecdysozoa</taxon>
        <taxon>Nematoda</taxon>
        <taxon>Chromadorea</taxon>
        <taxon>Rhabditida</taxon>
        <taxon>Rhabditina</taxon>
        <taxon>Diplogasteromorpha</taxon>
        <taxon>Diplogasteroidea</taxon>
        <taxon>Neodiplogasteridae</taxon>
        <taxon>Pristionchus</taxon>
    </lineage>
</organism>
<protein>
    <submittedName>
        <fullName evidence="2">Uncharacterized protein</fullName>
    </submittedName>
</protein>
<comment type="caution">
    <text evidence="2">The sequence shown here is derived from an EMBL/GenBank/DDBJ whole genome shotgun (WGS) entry which is preliminary data.</text>
</comment>
<dbReference type="AlphaFoldDB" id="A0AAN5CPX7"/>
<feature type="region of interest" description="Disordered" evidence="1">
    <location>
        <begin position="75"/>
        <end position="110"/>
    </location>
</feature>
<keyword evidence="3" id="KW-1185">Reference proteome</keyword>
<proteinExistence type="predicted"/>
<accession>A0AAN5CPX7</accession>
<dbReference type="Proteomes" id="UP001328107">
    <property type="component" value="Unassembled WGS sequence"/>
</dbReference>
<evidence type="ECO:0000313" key="3">
    <source>
        <dbReference type="Proteomes" id="UP001328107"/>
    </source>
</evidence>
<gene>
    <name evidence="2" type="ORF">PMAYCL1PPCAC_18487</name>
</gene>
<evidence type="ECO:0000256" key="1">
    <source>
        <dbReference type="SAM" id="MobiDB-lite"/>
    </source>
</evidence>
<evidence type="ECO:0000313" key="2">
    <source>
        <dbReference type="EMBL" id="GMR48292.1"/>
    </source>
</evidence>
<name>A0AAN5CPX7_9BILA</name>
<feature type="region of interest" description="Disordered" evidence="1">
    <location>
        <begin position="14"/>
        <end position="41"/>
    </location>
</feature>
<feature type="compositionally biased region" description="Basic and acidic residues" evidence="1">
    <location>
        <begin position="14"/>
        <end position="30"/>
    </location>
</feature>
<reference evidence="3" key="1">
    <citation type="submission" date="2022-10" db="EMBL/GenBank/DDBJ databases">
        <title>Genome assembly of Pristionchus species.</title>
        <authorList>
            <person name="Yoshida K."/>
            <person name="Sommer R.J."/>
        </authorList>
    </citation>
    <scope>NUCLEOTIDE SEQUENCE [LARGE SCALE GENOMIC DNA]</scope>
    <source>
        <strain evidence="3">RS5460</strain>
    </source>
</reference>